<dbReference type="InterPro" id="IPR043640">
    <property type="entry name" value="AF4/FMR2_CHD"/>
</dbReference>
<evidence type="ECO:0000256" key="12">
    <source>
        <dbReference type="ARBA" id="ARBA00032149"/>
    </source>
</evidence>
<feature type="region of interest" description="Disordered" evidence="13">
    <location>
        <begin position="798"/>
        <end position="856"/>
    </location>
</feature>
<evidence type="ECO:0000256" key="3">
    <source>
        <dbReference type="ARBA" id="ARBA00021888"/>
    </source>
</evidence>
<feature type="compositionally biased region" description="Polar residues" evidence="13">
    <location>
        <begin position="267"/>
        <end position="276"/>
    </location>
</feature>
<dbReference type="Proteomes" id="UP000694941">
    <property type="component" value="Unplaced"/>
</dbReference>
<keyword evidence="4" id="KW-0217">Developmental protein</keyword>
<gene>
    <name evidence="16" type="primary">LOC106473587</name>
</gene>
<keyword evidence="9" id="KW-0804">Transcription</keyword>
<feature type="compositionally biased region" description="Basic and acidic residues" evidence="13">
    <location>
        <begin position="178"/>
        <end position="190"/>
    </location>
</feature>
<evidence type="ECO:0000256" key="9">
    <source>
        <dbReference type="ARBA" id="ARBA00023163"/>
    </source>
</evidence>
<accession>A0ABM1BVY4</accession>
<feature type="compositionally biased region" description="Basic and acidic residues" evidence="13">
    <location>
        <begin position="198"/>
        <end position="212"/>
    </location>
</feature>
<evidence type="ECO:0000256" key="4">
    <source>
        <dbReference type="ARBA" id="ARBA00022473"/>
    </source>
</evidence>
<evidence type="ECO:0000313" key="16">
    <source>
        <dbReference type="RefSeq" id="XP_013789726.2"/>
    </source>
</evidence>
<comment type="function">
    <text evidence="11">Has a role in transcriptional regulation. Acts in parallel with the Ras/MAPK and the PI3K/PKB pathways in the control of cell identity and cellular growth. Essential for regulation of the cytoskeleton and cell growth but not for cell proliferation or growth rate. Required specifically for the microtubule-based basal transport of lipid droplets. Plays a partially redundant function downstream of Raf in cell fate specification in the developing eye. Pair-rule protein that regulates embryonic cellularization, gastrulation and segmentation.</text>
</comment>
<feature type="domain" description="AF4/FMR2 C-terminal homology" evidence="14">
    <location>
        <begin position="670"/>
        <end position="832"/>
    </location>
</feature>
<sequence length="986" mass="110670">MTTDIRVVLSPVHLPHSLKGEEPFLSHAQQCQDDKEYSHRCLDVKDNVFCSPLRNGDQTSVDKTEDVDKSYKDVRTFQPFHTVETDSGSSPLSKKRLEFQLDNSSSEQKFDLALSKVYKEGVKSTVDEMKHLEKLINCNGITGQKIQLELPKACEGLKNTVGKKKHLERPSNCIKHTEGEREENKINRIEIKHKKRTPRESTPKSRENDSKKHASVVIHNGEINEMKKTTPQKCLSKLSLSRSDDSDVDILGFTSPVQLLNTSNKISSPIQSSTTKLGKHSKHAGIKLKSKEASESVMKVIDSVAQGDSMEGVNKKTAEYYSVCKRLEPPTSQPETWAHLTEESFESQSEMQLRTIPHIIVSINCDLIDRVPSIPLKLPIKRTYSPEDSDIKIRTGGVPQSSSNKNDIKKMREVKKERQKAAQRSKESFHCKNGKSRRTDEVKTCKRKATEKTELKEKKKACSNAVISEVLGSKVEITATELRKVENKVSSSPSTRCDSPSSFSLCSTTSQHGVKNIQETKLAVKKTKGKSLEKGKQKYKEEAYCKTRTLKSEKDSSFISNRKESDERKQDREGKEKERVRLKNKEKQEDGCSESKKPKKDTLVENHFTLSSQDNGYGQVEADRHPSSMNHEQISREKNEPTPNSYSDSENPVHDEVTNNDRCQALDDEDTRCHSPDYYLNEAKKLKHEADKEITLANQAVKYLEAVCNFVLTGNAMEHNHLDSERIYTMYKETLDLLRCVWSKFQKMNHSSSSCSLDKRLTVLSLRCQSLLYYKLYQLRRPEVRELQKTINEYHKTNTGRFSSHQSPLPSSNHTPNPNCHFSQPSPVQPRSCNGTAKDGIASPRSPTPSPAGSVASVGSQSSGYISCEVNCVGAAGSQTRSVSAVATPLSVSSHAGPSRPSGSSLTSVSVPQHLYILLQKQNTHLTNLHMCHELWEQAHYLIVHCNSQDFFAALDSSCDSISLDTPLSDLVRYVQAGLSKLKDAS</sequence>
<dbReference type="PANTHER" id="PTHR10528">
    <property type="entry name" value="AF4/FMR2 FAMILY MEMBER"/>
    <property type="match status" value="1"/>
</dbReference>
<dbReference type="Pfam" id="PF18876">
    <property type="entry name" value="AFF4_CHD"/>
    <property type="match status" value="2"/>
</dbReference>
<feature type="region of interest" description="Disordered" evidence="13">
    <location>
        <begin position="388"/>
        <end position="441"/>
    </location>
</feature>
<comment type="subcellular location">
    <subcellularLocation>
        <location evidence="1">Nucleus</location>
    </subcellularLocation>
</comment>
<evidence type="ECO:0000256" key="2">
    <source>
        <dbReference type="ARBA" id="ARBA00007354"/>
    </source>
</evidence>
<evidence type="ECO:0000256" key="13">
    <source>
        <dbReference type="SAM" id="MobiDB-lite"/>
    </source>
</evidence>
<evidence type="ECO:0000256" key="8">
    <source>
        <dbReference type="ARBA" id="ARBA00023125"/>
    </source>
</evidence>
<keyword evidence="10" id="KW-0539">Nucleus</keyword>
<evidence type="ECO:0000256" key="11">
    <source>
        <dbReference type="ARBA" id="ARBA00024653"/>
    </source>
</evidence>
<keyword evidence="5" id="KW-0597">Phosphoprotein</keyword>
<protein>
    <recommendedName>
        <fullName evidence="3">AF4/FMR2 family member lilli</fullName>
    </recommendedName>
    <alternativeName>
        <fullName evidence="12">Protein lilliputian</fullName>
    </alternativeName>
</protein>
<dbReference type="InterPro" id="IPR007797">
    <property type="entry name" value="AF4/FMR2"/>
</dbReference>
<feature type="domain" description="AF4/FMR2 C-terminal homology" evidence="14">
    <location>
        <begin position="882"/>
        <end position="984"/>
    </location>
</feature>
<feature type="compositionally biased region" description="Basic residues" evidence="13">
    <location>
        <begin position="277"/>
        <end position="288"/>
    </location>
</feature>
<feature type="region of interest" description="Disordered" evidence="13">
    <location>
        <begin position="267"/>
        <end position="289"/>
    </location>
</feature>
<feature type="compositionally biased region" description="Basic and acidic residues" evidence="13">
    <location>
        <begin position="406"/>
        <end position="430"/>
    </location>
</feature>
<dbReference type="PANTHER" id="PTHR10528:SF17">
    <property type="entry name" value="AF4_FMR2 FAMILY MEMBER LILLI"/>
    <property type="match status" value="1"/>
</dbReference>
<feature type="region of interest" description="Disordered" evidence="13">
    <location>
        <begin position="178"/>
        <end position="214"/>
    </location>
</feature>
<feature type="compositionally biased region" description="Basic and acidic residues" evidence="13">
    <location>
        <begin position="555"/>
        <end position="604"/>
    </location>
</feature>
<feature type="compositionally biased region" description="Polar residues" evidence="13">
    <location>
        <begin position="641"/>
        <end position="650"/>
    </location>
</feature>
<feature type="region of interest" description="Disordered" evidence="13">
    <location>
        <begin position="555"/>
        <end position="659"/>
    </location>
</feature>
<keyword evidence="7" id="KW-0805">Transcription regulation</keyword>
<evidence type="ECO:0000256" key="6">
    <source>
        <dbReference type="ARBA" id="ARBA00022788"/>
    </source>
</evidence>
<proteinExistence type="inferred from homology"/>
<name>A0ABM1BVY4_LIMPO</name>
<reference evidence="16" key="1">
    <citation type="submission" date="2025-08" db="UniProtKB">
        <authorList>
            <consortium name="RefSeq"/>
        </authorList>
    </citation>
    <scope>IDENTIFICATION</scope>
    <source>
        <tissue evidence="16">Muscle</tissue>
    </source>
</reference>
<evidence type="ECO:0000256" key="7">
    <source>
        <dbReference type="ARBA" id="ARBA00023015"/>
    </source>
</evidence>
<dbReference type="RefSeq" id="XP_013789726.2">
    <property type="nucleotide sequence ID" value="XM_013934272.2"/>
</dbReference>
<evidence type="ECO:0000256" key="1">
    <source>
        <dbReference type="ARBA" id="ARBA00004123"/>
    </source>
</evidence>
<keyword evidence="15" id="KW-1185">Reference proteome</keyword>
<dbReference type="GeneID" id="106473587"/>
<evidence type="ECO:0000313" key="15">
    <source>
        <dbReference type="Proteomes" id="UP000694941"/>
    </source>
</evidence>
<keyword evidence="8" id="KW-0238">DNA-binding</keyword>
<organism evidence="15 16">
    <name type="scientific">Limulus polyphemus</name>
    <name type="common">Atlantic horseshoe crab</name>
    <dbReference type="NCBI Taxonomy" id="6850"/>
    <lineage>
        <taxon>Eukaryota</taxon>
        <taxon>Metazoa</taxon>
        <taxon>Ecdysozoa</taxon>
        <taxon>Arthropoda</taxon>
        <taxon>Chelicerata</taxon>
        <taxon>Merostomata</taxon>
        <taxon>Xiphosura</taxon>
        <taxon>Limulidae</taxon>
        <taxon>Limulus</taxon>
    </lineage>
</organism>
<comment type="similarity">
    <text evidence="2">Belongs to the AF4 family.</text>
</comment>
<evidence type="ECO:0000259" key="14">
    <source>
        <dbReference type="Pfam" id="PF18876"/>
    </source>
</evidence>
<evidence type="ECO:0000256" key="5">
    <source>
        <dbReference type="ARBA" id="ARBA00022553"/>
    </source>
</evidence>
<evidence type="ECO:0000256" key="10">
    <source>
        <dbReference type="ARBA" id="ARBA00023242"/>
    </source>
</evidence>
<keyword evidence="6" id="KW-0562">Pair-rule protein</keyword>
<feature type="compositionally biased region" description="Polar residues" evidence="13">
    <location>
        <begin position="798"/>
        <end position="835"/>
    </location>
</feature>